<proteinExistence type="predicted"/>
<evidence type="ECO:0000313" key="1">
    <source>
        <dbReference type="EMBL" id="TDZ51727.1"/>
    </source>
</evidence>
<dbReference type="EMBL" id="RYZW01000078">
    <property type="protein sequence ID" value="TDZ51727.1"/>
    <property type="molecule type" value="Genomic_DNA"/>
</dbReference>
<evidence type="ECO:0000313" key="2">
    <source>
        <dbReference type="Proteomes" id="UP000295703"/>
    </source>
</evidence>
<accession>A0A4R8REI7</accession>
<keyword evidence="2" id="KW-1185">Reference proteome</keyword>
<reference evidence="1 2" key="1">
    <citation type="submission" date="2018-12" db="EMBL/GenBank/DDBJ databases">
        <title>Genome sequence and assembly of Colletotrichum trifolii.</title>
        <authorList>
            <person name="Gan P."/>
            <person name="Shirasu K."/>
        </authorList>
    </citation>
    <scope>NUCLEOTIDE SEQUENCE [LARGE SCALE GENOMIC DNA]</scope>
    <source>
        <strain evidence="1 2">543-2</strain>
    </source>
</reference>
<name>A0A4R8REI7_COLTR</name>
<gene>
    <name evidence="1" type="ORF">CTRI78_v007383</name>
</gene>
<comment type="caution">
    <text evidence="1">The sequence shown here is derived from an EMBL/GenBank/DDBJ whole genome shotgun (WGS) entry which is preliminary data.</text>
</comment>
<protein>
    <submittedName>
        <fullName evidence="1">Uncharacterized protein</fullName>
    </submittedName>
</protein>
<organism evidence="1 2">
    <name type="scientific">Colletotrichum trifolii</name>
    <dbReference type="NCBI Taxonomy" id="5466"/>
    <lineage>
        <taxon>Eukaryota</taxon>
        <taxon>Fungi</taxon>
        <taxon>Dikarya</taxon>
        <taxon>Ascomycota</taxon>
        <taxon>Pezizomycotina</taxon>
        <taxon>Sordariomycetes</taxon>
        <taxon>Hypocreomycetidae</taxon>
        <taxon>Glomerellales</taxon>
        <taxon>Glomerellaceae</taxon>
        <taxon>Colletotrichum</taxon>
        <taxon>Colletotrichum orbiculare species complex</taxon>
    </lineage>
</organism>
<dbReference type="Proteomes" id="UP000295703">
    <property type="component" value="Unassembled WGS sequence"/>
</dbReference>
<sequence length="245" mass="27680">MCIRQFILRRCLSRAQGGCNNFWAEFHSTEECGTGQFGSFIARPADSCRGIMGGFIAESSTFQPHEYYNKIAKLCLTCQYTGHLCQLQQEAENEKRGLFSDAVHQYIQGVEHDAYLRESNILNNSYKQMWAAVGPYLAGVREKTLSVWNQIDMTIHKHFGTDAMARPEVQMLVESLQNARFDLLAHVRRTTREMAITLVGPMDTSEEDAATERIDQEERALGEEAVKKAEEAALNAIEAHRAGRL</sequence>
<dbReference type="AlphaFoldDB" id="A0A4R8REI7"/>